<dbReference type="InterPro" id="IPR016864">
    <property type="entry name" value="UCP028035"/>
</dbReference>
<evidence type="ECO:0000259" key="2">
    <source>
        <dbReference type="Pfam" id="PF20253"/>
    </source>
</evidence>
<dbReference type="EMBL" id="MU005766">
    <property type="protein sequence ID" value="KAF2712349.1"/>
    <property type="molecule type" value="Genomic_DNA"/>
</dbReference>
<proteinExistence type="predicted"/>
<keyword evidence="4" id="KW-1185">Reference proteome</keyword>
<reference evidence="3" key="1">
    <citation type="journal article" date="2020" name="Stud. Mycol.">
        <title>101 Dothideomycetes genomes: a test case for predicting lifestyles and emergence of pathogens.</title>
        <authorList>
            <person name="Haridas S."/>
            <person name="Albert R."/>
            <person name="Binder M."/>
            <person name="Bloem J."/>
            <person name="Labutti K."/>
            <person name="Salamov A."/>
            <person name="Andreopoulos B."/>
            <person name="Baker S."/>
            <person name="Barry K."/>
            <person name="Bills G."/>
            <person name="Bluhm B."/>
            <person name="Cannon C."/>
            <person name="Castanera R."/>
            <person name="Culley D."/>
            <person name="Daum C."/>
            <person name="Ezra D."/>
            <person name="Gonzalez J."/>
            <person name="Henrissat B."/>
            <person name="Kuo A."/>
            <person name="Liang C."/>
            <person name="Lipzen A."/>
            <person name="Lutzoni F."/>
            <person name="Magnuson J."/>
            <person name="Mondo S."/>
            <person name="Nolan M."/>
            <person name="Ohm R."/>
            <person name="Pangilinan J."/>
            <person name="Park H.-J."/>
            <person name="Ramirez L."/>
            <person name="Alfaro M."/>
            <person name="Sun H."/>
            <person name="Tritt A."/>
            <person name="Yoshinaga Y."/>
            <person name="Zwiers L.-H."/>
            <person name="Turgeon B."/>
            <person name="Goodwin S."/>
            <person name="Spatafora J."/>
            <person name="Crous P."/>
            <person name="Grigoriev I."/>
        </authorList>
    </citation>
    <scope>NUCLEOTIDE SEQUENCE</scope>
    <source>
        <strain evidence="3">CBS 279.74</strain>
    </source>
</reference>
<dbReference type="OrthoDB" id="5339038at2759"/>
<evidence type="ECO:0000313" key="3">
    <source>
        <dbReference type="EMBL" id="KAF2712349.1"/>
    </source>
</evidence>
<sequence>MASRNLYIRYKKDTNRLLYWVINTSNGIIQSGIDAEEYAPVSINTTGRSTVAEIVSMSRLIARNLKPIPSAILKLFQAVIKARSTVHAAFQHIVNEKPDPDIERNNATHKHFLDALTKAFEALGGNSQDSSNVSPSGEEADDERIFQNQFFAMSLGRAKDDDDDVSSGDDTHATQARRKKRKTGKGKKGKRGKKSKQKPASEPTTVPPLAEIPIESYRIIEDKDGLVSDYLLAVYAVVHEWMELRSFTQDLWREVAYDGLNGAVAASLTSTAVSMVKQTCIAVFADFPGHESYDTIIQTITRGDPNKAQVQFNLSLYRMSACDHQPEKVQDRRLDVKEHFWVHAYNDLVTFITDFQKNRTGKPTKAMQAQLNSWSPTFDLQRATNEERVSWRRSYTINWLYDLVNVFSSIVVQRNNMKGERHVYEDVDWSTTGPWHQHRRLFGLNEFAGDITAFAMQKPSTDIRRRILPHHIFQLQCTVDSFAASRGWTLSPFHGHVLAPPPRKFSPRRDVDRFLDRECQRNGQGLLESINMLRQLFEKDAHSQQDPNRYTVHCDILEDLEFNFVNWLGESKYMHGLTTIPASRFSKHNANGMWEYSPLLCAAGLVEGLILVQRVVMKLWDKIPEPTLALHLHNMLVKKGYLKREDIHQLMDADLNQLFRVKSDLMMYYDADWAPEQIPDSAVRIPSMLYAIRLMSTERVMDPVTGEKRLKETELVKRAKARGQNDAALLEAASISVPGLDDDNKDYEAFMRRVAELKDYKMGPRRNPYHLSEQKKRGQLQGCALLGVLRLDVFADVCGNTPVSSLNYVWITFHIMLLFMKVEDRFRETRHPLWVKAYEHPLPRLRHQKRLALVVAAMADEDDQAMRLFAEVFESMRIGALDCIFWEHLRQEESGATPRGDDDETLADQCSVM</sequence>
<organism evidence="3 4">
    <name type="scientific">Pleomassaria siparia CBS 279.74</name>
    <dbReference type="NCBI Taxonomy" id="1314801"/>
    <lineage>
        <taxon>Eukaryota</taxon>
        <taxon>Fungi</taxon>
        <taxon>Dikarya</taxon>
        <taxon>Ascomycota</taxon>
        <taxon>Pezizomycotina</taxon>
        <taxon>Dothideomycetes</taxon>
        <taxon>Pleosporomycetidae</taxon>
        <taxon>Pleosporales</taxon>
        <taxon>Pleomassariaceae</taxon>
        <taxon>Pleomassaria</taxon>
    </lineage>
</organism>
<dbReference type="AlphaFoldDB" id="A0A6G1KHM4"/>
<dbReference type="PANTHER" id="PTHR38795:SF1">
    <property type="entry name" value="DUF6604 DOMAIN-CONTAINING PROTEIN"/>
    <property type="match status" value="1"/>
</dbReference>
<accession>A0A6G1KHM4</accession>
<gene>
    <name evidence="3" type="ORF">K504DRAFT_371948</name>
</gene>
<evidence type="ECO:0000256" key="1">
    <source>
        <dbReference type="SAM" id="MobiDB-lite"/>
    </source>
</evidence>
<feature type="compositionally biased region" description="Basic residues" evidence="1">
    <location>
        <begin position="175"/>
        <end position="197"/>
    </location>
</feature>
<name>A0A6G1KHM4_9PLEO</name>
<dbReference type="PIRSF" id="PIRSF028035">
    <property type="entry name" value="UCP028035"/>
    <property type="match status" value="1"/>
</dbReference>
<dbReference type="Proteomes" id="UP000799428">
    <property type="component" value="Unassembled WGS sequence"/>
</dbReference>
<evidence type="ECO:0000313" key="4">
    <source>
        <dbReference type="Proteomes" id="UP000799428"/>
    </source>
</evidence>
<feature type="domain" description="DUF6604" evidence="2">
    <location>
        <begin position="9"/>
        <end position="284"/>
    </location>
</feature>
<protein>
    <recommendedName>
        <fullName evidence="2">DUF6604 domain-containing protein</fullName>
    </recommendedName>
</protein>
<dbReference type="Pfam" id="PF20253">
    <property type="entry name" value="DUF6604"/>
    <property type="match status" value="1"/>
</dbReference>
<dbReference type="InterPro" id="IPR046539">
    <property type="entry name" value="DUF6604"/>
</dbReference>
<feature type="region of interest" description="Disordered" evidence="1">
    <location>
        <begin position="157"/>
        <end position="207"/>
    </location>
</feature>
<dbReference type="PANTHER" id="PTHR38795">
    <property type="entry name" value="DUF6604 DOMAIN-CONTAINING PROTEIN"/>
    <property type="match status" value="1"/>
</dbReference>